<name>A0AAV5SY84_9BILA</name>
<dbReference type="FunFam" id="3.30.200.20:FF:000706">
    <property type="entry name" value="Protein kinase"/>
    <property type="match status" value="1"/>
</dbReference>
<evidence type="ECO:0000313" key="8">
    <source>
        <dbReference type="Proteomes" id="UP001432027"/>
    </source>
</evidence>
<evidence type="ECO:0000259" key="6">
    <source>
        <dbReference type="PROSITE" id="PS50011"/>
    </source>
</evidence>
<dbReference type="Proteomes" id="UP001432027">
    <property type="component" value="Unassembled WGS sequence"/>
</dbReference>
<dbReference type="PROSITE" id="PS50011">
    <property type="entry name" value="PROTEIN_KINASE_DOM"/>
    <property type="match status" value="1"/>
</dbReference>
<dbReference type="GO" id="GO:0005737">
    <property type="term" value="C:cytoplasm"/>
    <property type="evidence" value="ECO:0007669"/>
    <property type="project" value="TreeGrafter"/>
</dbReference>
<dbReference type="PANTHER" id="PTHR11042">
    <property type="entry name" value="EUKARYOTIC TRANSLATION INITIATION FACTOR 2-ALPHA KINASE EIF2-ALPHA KINASE -RELATED"/>
    <property type="match status" value="1"/>
</dbReference>
<dbReference type="InterPro" id="IPR050339">
    <property type="entry name" value="CC_SR_Kinase"/>
</dbReference>
<feature type="domain" description="Protein kinase" evidence="6">
    <location>
        <begin position="364"/>
        <end position="644"/>
    </location>
</feature>
<gene>
    <name evidence="7" type="ORF">PENTCL1PPCAC_8499</name>
</gene>
<evidence type="ECO:0000256" key="2">
    <source>
        <dbReference type="ARBA" id="ARBA00022741"/>
    </source>
</evidence>
<dbReference type="PROSITE" id="PS00108">
    <property type="entry name" value="PROTEIN_KINASE_ST"/>
    <property type="match status" value="1"/>
</dbReference>
<reference evidence="7" key="1">
    <citation type="submission" date="2023-10" db="EMBL/GenBank/DDBJ databases">
        <title>Genome assembly of Pristionchus species.</title>
        <authorList>
            <person name="Yoshida K."/>
            <person name="Sommer R.J."/>
        </authorList>
    </citation>
    <scope>NUCLEOTIDE SEQUENCE</scope>
    <source>
        <strain evidence="7">RS0144</strain>
    </source>
</reference>
<evidence type="ECO:0000313" key="7">
    <source>
        <dbReference type="EMBL" id="GMS86324.1"/>
    </source>
</evidence>
<evidence type="ECO:0000256" key="4">
    <source>
        <dbReference type="ARBA" id="ARBA00022840"/>
    </source>
</evidence>
<evidence type="ECO:0000256" key="3">
    <source>
        <dbReference type="ARBA" id="ARBA00022777"/>
    </source>
</evidence>
<dbReference type="PANTHER" id="PTHR11042:SF91">
    <property type="entry name" value="EUKARYOTIC TRANSLATION INITIATION FACTOR 2-ALPHA KINASE"/>
    <property type="match status" value="1"/>
</dbReference>
<dbReference type="FunFam" id="1.10.510.10:FF:001020">
    <property type="entry name" value="Transmembrane ion channel"/>
    <property type="match status" value="1"/>
</dbReference>
<proteinExistence type="inferred from homology"/>
<keyword evidence="3" id="KW-0418">Kinase</keyword>
<keyword evidence="1" id="KW-0808">Transferase</keyword>
<dbReference type="SUPFAM" id="SSF56112">
    <property type="entry name" value="Protein kinase-like (PK-like)"/>
    <property type="match status" value="1"/>
</dbReference>
<accession>A0AAV5SY84</accession>
<dbReference type="InterPro" id="IPR008271">
    <property type="entry name" value="Ser/Thr_kinase_AS"/>
</dbReference>
<comment type="similarity">
    <text evidence="5">Belongs to the protein kinase superfamily. Ser/Thr protein kinase family. GCN2 subfamily.</text>
</comment>
<evidence type="ECO:0000256" key="5">
    <source>
        <dbReference type="ARBA" id="ARBA00037982"/>
    </source>
</evidence>
<dbReference type="InterPro" id="IPR011009">
    <property type="entry name" value="Kinase-like_dom_sf"/>
</dbReference>
<dbReference type="EMBL" id="BTSX01000002">
    <property type="protein sequence ID" value="GMS86324.1"/>
    <property type="molecule type" value="Genomic_DNA"/>
</dbReference>
<keyword evidence="2" id="KW-0547">Nucleotide-binding</keyword>
<keyword evidence="8" id="KW-1185">Reference proteome</keyword>
<dbReference type="SMART" id="SM00220">
    <property type="entry name" value="S_TKc"/>
    <property type="match status" value="1"/>
</dbReference>
<sequence>HSNEAIAMDEQFLELTKEEPLPETTYILQADNGTIFHYKSSPFSASLCVHYNGSLVQHKLPIIPVAVGVIGGSIYFCGGNNLTGKKIYRVGFSSSSGVFIQEKVRDMVEGEKPINGCFTSRIHNGRLFVSRMDNPNRGVLVDISVSNLELKGIHKGKAIFMHILKEPIRPSVIMQGNAIILQCYGGKKSFINKLGKELNKRELHGSPVYARDHLRYVYLSNGDSLFTVNTEQGNMLYPLHFKDVSQFHLGGIFNGQFTGRGKCDASDQYFKLSAHLPMGYIVEAIPTSPGPSTMTRSETGANAVRTNQVSREARLRQLDNSNEEQGRLAQSLSMLQVRVPQNNIQQNNTVVLSRRFASKFLIDYEVKKIRGEGGFGCVFEAVNKIDYGIYAVKRVAVDARNIEKALVEVRAMAKLDHPGIVGYKDTWIEQPPEGWQHGADAEMLKKLNSQRRYLMKFRDDSIFIYIKMQLCSYSLSDWLEINQQPSARNPITMKNWFKQMVSAVEYVHMNEIIHRDLKPSNVLFANVDHLKLCDFGIATTKRDDDDNTTVTRTLIGTIPYMSPEQRFHKPYGYPTDVFTLGLILAELCVVMTPDERKLIFDNYRLGRQCGRIEDRKTAEFIASLTREEPSSRPTCREMLDSLFLN</sequence>
<protein>
    <recommendedName>
        <fullName evidence="6">Protein kinase domain-containing protein</fullName>
    </recommendedName>
</protein>
<dbReference type="InterPro" id="IPR000719">
    <property type="entry name" value="Prot_kinase_dom"/>
</dbReference>
<dbReference type="GO" id="GO:0005634">
    <property type="term" value="C:nucleus"/>
    <property type="evidence" value="ECO:0007669"/>
    <property type="project" value="TreeGrafter"/>
</dbReference>
<evidence type="ECO:0000256" key="1">
    <source>
        <dbReference type="ARBA" id="ARBA00022679"/>
    </source>
</evidence>
<feature type="non-terminal residue" evidence="7">
    <location>
        <position position="1"/>
    </location>
</feature>
<dbReference type="GO" id="GO:0004694">
    <property type="term" value="F:eukaryotic translation initiation factor 2alpha kinase activity"/>
    <property type="evidence" value="ECO:0007669"/>
    <property type="project" value="TreeGrafter"/>
</dbReference>
<dbReference type="Gene3D" id="1.10.510.10">
    <property type="entry name" value="Transferase(Phosphotransferase) domain 1"/>
    <property type="match status" value="1"/>
</dbReference>
<organism evidence="7 8">
    <name type="scientific">Pristionchus entomophagus</name>
    <dbReference type="NCBI Taxonomy" id="358040"/>
    <lineage>
        <taxon>Eukaryota</taxon>
        <taxon>Metazoa</taxon>
        <taxon>Ecdysozoa</taxon>
        <taxon>Nematoda</taxon>
        <taxon>Chromadorea</taxon>
        <taxon>Rhabditida</taxon>
        <taxon>Rhabditina</taxon>
        <taxon>Diplogasteromorpha</taxon>
        <taxon>Diplogasteroidea</taxon>
        <taxon>Neodiplogasteridae</taxon>
        <taxon>Pristionchus</taxon>
    </lineage>
</organism>
<keyword evidence="4" id="KW-0067">ATP-binding</keyword>
<comment type="caution">
    <text evidence="7">The sequence shown here is derived from an EMBL/GenBank/DDBJ whole genome shotgun (WGS) entry which is preliminary data.</text>
</comment>
<dbReference type="Gene3D" id="3.30.200.20">
    <property type="entry name" value="Phosphorylase Kinase, domain 1"/>
    <property type="match status" value="1"/>
</dbReference>
<dbReference type="GO" id="GO:0005524">
    <property type="term" value="F:ATP binding"/>
    <property type="evidence" value="ECO:0007669"/>
    <property type="project" value="UniProtKB-KW"/>
</dbReference>
<dbReference type="Pfam" id="PF00069">
    <property type="entry name" value="Pkinase"/>
    <property type="match status" value="1"/>
</dbReference>
<dbReference type="AlphaFoldDB" id="A0AAV5SY84"/>